<protein>
    <submittedName>
        <fullName evidence="1">Mersacidin/lichenicidin family type 2 lantibiotic</fullName>
    </submittedName>
</protein>
<keyword evidence="2" id="KW-1185">Reference proteome</keyword>
<accession>A0A6G4AEE5</accession>
<sequence>MDTVRAWKDPEYRRSLPCPPQHPSGVPGLSMINPSDLETPAGGVGSGTICLTKTFTLVSPVYCVITLAVC</sequence>
<dbReference type="AlphaFoldDB" id="A0A6G4AEE5"/>
<dbReference type="NCBIfam" id="TIGR03898">
    <property type="entry name" value="lanti_MRSA_kill"/>
    <property type="match status" value="1"/>
</dbReference>
<reference evidence="1" key="1">
    <citation type="submission" date="2020-02" db="EMBL/GenBank/DDBJ databases">
        <title>A new Streptomyces sp. for controlling soil-borne diseases.</title>
        <authorList>
            <person name="Li X."/>
            <person name="Tian Y."/>
            <person name="Gao K."/>
        </authorList>
    </citation>
    <scope>NUCLEOTIDE SEQUENCE [LARGE SCALE GENOMIC DNA]</scope>
    <source>
        <strain evidence="1">0250</strain>
    </source>
</reference>
<dbReference type="EMBL" id="JAAIKT010000015">
    <property type="protein sequence ID" value="NEW71695.1"/>
    <property type="molecule type" value="Genomic_DNA"/>
</dbReference>
<organism evidence="1 2">
    <name type="scientific">Streptomyces rhizosphaericus</name>
    <dbReference type="NCBI Taxonomy" id="114699"/>
    <lineage>
        <taxon>Bacteria</taxon>
        <taxon>Bacillati</taxon>
        <taxon>Actinomycetota</taxon>
        <taxon>Actinomycetes</taxon>
        <taxon>Kitasatosporales</taxon>
        <taxon>Streptomycetaceae</taxon>
        <taxon>Streptomyces</taxon>
        <taxon>Streptomyces violaceusniger group</taxon>
    </lineage>
</organism>
<gene>
    <name evidence="1" type="ORF">G4H13_15140</name>
</gene>
<evidence type="ECO:0000313" key="1">
    <source>
        <dbReference type="EMBL" id="NEW71695.1"/>
    </source>
</evidence>
<comment type="caution">
    <text evidence="1">The sequence shown here is derived from an EMBL/GenBank/DDBJ whole genome shotgun (WGS) entry which is preliminary data.</text>
</comment>
<dbReference type="InterPro" id="IPR027635">
    <property type="entry name" value="Lantibiotic2_lead_pep_dom"/>
</dbReference>
<proteinExistence type="predicted"/>
<dbReference type="RefSeq" id="WP_164427571.1">
    <property type="nucleotide sequence ID" value="NZ_JAAIKT010000015.1"/>
</dbReference>
<evidence type="ECO:0000313" key="2">
    <source>
        <dbReference type="Proteomes" id="UP000476310"/>
    </source>
</evidence>
<name>A0A6G4AEE5_9ACTN</name>
<dbReference type="GO" id="GO:0042742">
    <property type="term" value="P:defense response to bacterium"/>
    <property type="evidence" value="ECO:0007669"/>
    <property type="project" value="InterPro"/>
</dbReference>
<dbReference type="Proteomes" id="UP000476310">
    <property type="component" value="Unassembled WGS sequence"/>
</dbReference>